<dbReference type="SUPFAM" id="SSF52540">
    <property type="entry name" value="P-loop containing nucleoside triphosphate hydrolases"/>
    <property type="match status" value="1"/>
</dbReference>
<dbReference type="EMBL" id="UOFY01000028">
    <property type="protein sequence ID" value="VAX08519.1"/>
    <property type="molecule type" value="Genomic_DNA"/>
</dbReference>
<name>A0A3B1ARE5_9ZZZZ</name>
<dbReference type="PANTHER" id="PTHR35894:SF1">
    <property type="entry name" value="PHOSPHORIBULOKINASE _ URIDINE KINASE FAMILY"/>
    <property type="match status" value="1"/>
</dbReference>
<dbReference type="Pfam" id="PF13401">
    <property type="entry name" value="AAA_22"/>
    <property type="match status" value="1"/>
</dbReference>
<accession>A0A3B1ARE5</accession>
<dbReference type="InterPro" id="IPR003593">
    <property type="entry name" value="AAA+_ATPase"/>
</dbReference>
<dbReference type="InterPro" id="IPR052026">
    <property type="entry name" value="ExeA_AAA_ATPase_DNA-bind"/>
</dbReference>
<dbReference type="SMART" id="SM00382">
    <property type="entry name" value="AAA"/>
    <property type="match status" value="1"/>
</dbReference>
<reference evidence="2" key="1">
    <citation type="submission" date="2018-06" db="EMBL/GenBank/DDBJ databases">
        <authorList>
            <person name="Zhirakovskaya E."/>
        </authorList>
    </citation>
    <scope>NUCLEOTIDE SEQUENCE</scope>
</reference>
<dbReference type="PANTHER" id="PTHR35894">
    <property type="entry name" value="GENERAL SECRETION PATHWAY PROTEIN A-RELATED"/>
    <property type="match status" value="1"/>
</dbReference>
<proteinExistence type="predicted"/>
<organism evidence="2">
    <name type="scientific">hydrothermal vent metagenome</name>
    <dbReference type="NCBI Taxonomy" id="652676"/>
    <lineage>
        <taxon>unclassified sequences</taxon>
        <taxon>metagenomes</taxon>
        <taxon>ecological metagenomes</taxon>
    </lineage>
</organism>
<feature type="domain" description="AAA+ ATPase" evidence="1">
    <location>
        <begin position="13"/>
        <end position="165"/>
    </location>
</feature>
<dbReference type="InterPro" id="IPR027417">
    <property type="entry name" value="P-loop_NTPase"/>
</dbReference>
<protein>
    <submittedName>
        <fullName evidence="2">General secretion pathway protein A</fullName>
    </submittedName>
</protein>
<dbReference type="GO" id="GO:0016887">
    <property type="term" value="F:ATP hydrolysis activity"/>
    <property type="evidence" value="ECO:0007669"/>
    <property type="project" value="InterPro"/>
</dbReference>
<evidence type="ECO:0000259" key="1">
    <source>
        <dbReference type="SMART" id="SM00382"/>
    </source>
</evidence>
<sequence>MALTMLQYGLMNQAGITVISGEVGSGKTTLIRKLLSEIDNNISVGLISNTHTAFGDLLQWVSMAFNLEYKGKDKVALYDAFVNYVINEYANSKRTVLIIDEAQNLSVSVLEELRMLSNINADKDQILQLILVGQPELRETLQRQDLRQFAQRVSADYHLAPLLLDEAVGYIHHRLKVAGGDENLFELGACKIIWKYSGGIPRLINTLCDTALVYAYADQLSSVSKKLASEVIIEKQKGGLFPIYGSSKNDGDAVAEGG</sequence>
<dbReference type="InterPro" id="IPR049945">
    <property type="entry name" value="AAA_22"/>
</dbReference>
<dbReference type="AlphaFoldDB" id="A0A3B1ARE5"/>
<dbReference type="Gene3D" id="3.40.50.300">
    <property type="entry name" value="P-loop containing nucleotide triphosphate hydrolases"/>
    <property type="match status" value="1"/>
</dbReference>
<gene>
    <name evidence="2" type="ORF">MNBD_GAMMA25-796</name>
</gene>
<evidence type="ECO:0000313" key="2">
    <source>
        <dbReference type="EMBL" id="VAX08519.1"/>
    </source>
</evidence>